<evidence type="ECO:0000256" key="3">
    <source>
        <dbReference type="PIRNR" id="PIRNR036492"/>
    </source>
</evidence>
<dbReference type="AlphaFoldDB" id="A0A1G8ACZ7"/>
<dbReference type="RefSeq" id="WP_091069304.1">
    <property type="nucleotide sequence ID" value="NZ_FNCF01000011.1"/>
</dbReference>
<sequence length="469" mass="50159">MSEAIVPTTEPATSGAAPVSVVDQVQRVRAVFDSGRTRDLGWRRRQLEGMVRLLEEGKEDLARAIQADLRRSELEAVMLDLVATRSEAQLAVKQLASWVKPRRVRTPVAALPGRSWVQYEPVGVALVIAPWNYPVHLALAPMVAALAAGNCVVLKPSEITAHVSAVLADLVPRYLDPEAVVVVEGGAEVTQELLAQGFDHCFFTGSPAVGKAVMRAAAEHLTPVTLELGGKCPAVVTASADLAVAARRIAWGKVANSGQTCVSPDYVLVDASVREEFVGELTGALRTFSDGQPLPIVNNRHASRLAGLLGDCGGQVVLGGVVVVEAARAEPTVVLDPDPGSPIMAEEIFGPLLPVVTVASLDQAIAQVQRGSRPLASYLFSADRGQQDHFLREVVTGGVVINHVMLHLSVPELPFGGVGTSGMGRYHGRWGFETFSNAKAVLRKPFRPDPSVIYPPYRGWKKKLLERGM</sequence>
<dbReference type="Proteomes" id="UP000198863">
    <property type="component" value="Unassembled WGS sequence"/>
</dbReference>
<dbReference type="PANTHER" id="PTHR43570:SF16">
    <property type="entry name" value="ALDEHYDE DEHYDROGENASE TYPE III, ISOFORM Q"/>
    <property type="match status" value="1"/>
</dbReference>
<evidence type="ECO:0000256" key="2">
    <source>
        <dbReference type="ARBA" id="ARBA00023002"/>
    </source>
</evidence>
<dbReference type="Gene3D" id="3.40.309.10">
    <property type="entry name" value="Aldehyde Dehydrogenase, Chain A, domain 2"/>
    <property type="match status" value="1"/>
</dbReference>
<dbReference type="InterPro" id="IPR012394">
    <property type="entry name" value="Aldehyde_DH_NAD(P)"/>
</dbReference>
<dbReference type="InterPro" id="IPR016163">
    <property type="entry name" value="Ald_DH_C"/>
</dbReference>
<dbReference type="InterPro" id="IPR016161">
    <property type="entry name" value="Ald_DH/histidinol_DH"/>
</dbReference>
<evidence type="ECO:0000256" key="4">
    <source>
        <dbReference type="PIRSR" id="PIRSR036492-1"/>
    </source>
</evidence>
<evidence type="ECO:0000313" key="7">
    <source>
        <dbReference type="Proteomes" id="UP000198863"/>
    </source>
</evidence>
<dbReference type="GO" id="GO:0004029">
    <property type="term" value="F:aldehyde dehydrogenase (NAD+) activity"/>
    <property type="evidence" value="ECO:0007669"/>
    <property type="project" value="TreeGrafter"/>
</dbReference>
<dbReference type="Gene3D" id="3.40.605.10">
    <property type="entry name" value="Aldehyde Dehydrogenase, Chain A, domain 1"/>
    <property type="match status" value="1"/>
</dbReference>
<evidence type="ECO:0000259" key="5">
    <source>
        <dbReference type="Pfam" id="PF00171"/>
    </source>
</evidence>
<dbReference type="InterPro" id="IPR015590">
    <property type="entry name" value="Aldehyde_DH_dom"/>
</dbReference>
<gene>
    <name evidence="6" type="ORF">SAMN05660324_0091</name>
</gene>
<evidence type="ECO:0000313" key="6">
    <source>
        <dbReference type="EMBL" id="SDH18220.1"/>
    </source>
</evidence>
<evidence type="ECO:0000256" key="1">
    <source>
        <dbReference type="ARBA" id="ARBA00009986"/>
    </source>
</evidence>
<dbReference type="GO" id="GO:0005737">
    <property type="term" value="C:cytoplasm"/>
    <property type="evidence" value="ECO:0007669"/>
    <property type="project" value="TreeGrafter"/>
</dbReference>
<feature type="active site" evidence="4">
    <location>
        <position position="261"/>
    </location>
</feature>
<dbReference type="GO" id="GO:0006081">
    <property type="term" value="P:aldehyde metabolic process"/>
    <property type="evidence" value="ECO:0007669"/>
    <property type="project" value="InterPro"/>
</dbReference>
<dbReference type="PIRSF" id="PIRSF036492">
    <property type="entry name" value="ALDH"/>
    <property type="match status" value="1"/>
</dbReference>
<feature type="domain" description="Aldehyde dehydrogenase" evidence="5">
    <location>
        <begin position="23"/>
        <end position="441"/>
    </location>
</feature>
<dbReference type="CDD" id="cd07087">
    <property type="entry name" value="ALDH_F3-13-14_CALDH-like"/>
    <property type="match status" value="1"/>
</dbReference>
<organism evidence="6 7">
    <name type="scientific">Klenkia brasiliensis</name>
    <dbReference type="NCBI Taxonomy" id="333142"/>
    <lineage>
        <taxon>Bacteria</taxon>
        <taxon>Bacillati</taxon>
        <taxon>Actinomycetota</taxon>
        <taxon>Actinomycetes</taxon>
        <taxon>Geodermatophilales</taxon>
        <taxon>Geodermatophilaceae</taxon>
        <taxon>Klenkia</taxon>
    </lineage>
</organism>
<reference evidence="7" key="1">
    <citation type="submission" date="2016-10" db="EMBL/GenBank/DDBJ databases">
        <authorList>
            <person name="Varghese N."/>
            <person name="Submissions S."/>
        </authorList>
    </citation>
    <scope>NUCLEOTIDE SEQUENCE [LARGE SCALE GENOMIC DNA]</scope>
    <source>
        <strain evidence="7">DSM 44526</strain>
    </source>
</reference>
<dbReference type="EMBL" id="FNCF01000011">
    <property type="protein sequence ID" value="SDH18220.1"/>
    <property type="molecule type" value="Genomic_DNA"/>
</dbReference>
<dbReference type="FunFam" id="3.40.605.10:FF:000004">
    <property type="entry name" value="Aldehyde dehydrogenase"/>
    <property type="match status" value="1"/>
</dbReference>
<dbReference type="Pfam" id="PF00171">
    <property type="entry name" value="Aldedh"/>
    <property type="match status" value="1"/>
</dbReference>
<protein>
    <recommendedName>
        <fullName evidence="3">Aldehyde dehydrogenase</fullName>
    </recommendedName>
</protein>
<feature type="active site" evidence="4">
    <location>
        <position position="227"/>
    </location>
</feature>
<dbReference type="SUPFAM" id="SSF53720">
    <property type="entry name" value="ALDH-like"/>
    <property type="match status" value="1"/>
</dbReference>
<proteinExistence type="inferred from homology"/>
<dbReference type="InterPro" id="IPR016162">
    <property type="entry name" value="Ald_DH_N"/>
</dbReference>
<dbReference type="PANTHER" id="PTHR43570">
    <property type="entry name" value="ALDEHYDE DEHYDROGENASE"/>
    <property type="match status" value="1"/>
</dbReference>
<keyword evidence="7" id="KW-1185">Reference proteome</keyword>
<keyword evidence="2 3" id="KW-0560">Oxidoreductase</keyword>
<accession>A0A1G8ACZ7</accession>
<dbReference type="OrthoDB" id="6882680at2"/>
<name>A0A1G8ACZ7_9ACTN</name>
<comment type="similarity">
    <text evidence="1 3">Belongs to the aldehyde dehydrogenase family.</text>
</comment>